<evidence type="ECO:0000259" key="8">
    <source>
        <dbReference type="PROSITE" id="PS50850"/>
    </source>
</evidence>
<dbReference type="EMBL" id="CAXKWB010001650">
    <property type="protein sequence ID" value="CAL4065038.1"/>
    <property type="molecule type" value="Genomic_DNA"/>
</dbReference>
<sequence length="549" mass="60758">MERNSRNSMTISITRAQQLDILKKRKPPPWKEQGYLPGRYVIASMAFLGMIFNYMLRVNINFVIIAMVKAKNETNETIGEIDDVCGYGPMETDDEGYSGTFEWDEWTQSLITGSFYWGYIWTQIPGGRLAEMFGAQRVYGGAMTATALFSLLTPVAANWGYASLIVVRVLMGVAEGMTFPPCHVLLSRWAPPTERSLLCAIIIAGCSAGTIITYPMAASIIQALNWEAVFYIQAVMALVWCVAWFLVVTDSPADYRWITPVELEYINASVDDNLHSTDGKDVAVPWISIFKSMPFWAILVASFGSDWGFYTLLTEMPLYMKMMMRADITSNAVLTAVPYVFQMVYSLTVSATGDKLLQMGYISTTTLRKIGTATPTLGAATMLLLMPLMECDKVATMALLFVAISLQGGGAGYQVNHIDIAPKYAGTLYGITNAAATIPGWVAPMTVGALTNNQQTFEQWRKVFYISAAIYMVCAVFYITFASGVEQPWNTSSIENKYRDDQEEGRKEKVTVGKTEGQINSVTITATDKLIGEDCLAKQNSDKCTEDTK</sequence>
<evidence type="ECO:0000256" key="1">
    <source>
        <dbReference type="ARBA" id="ARBA00004141"/>
    </source>
</evidence>
<feature type="transmembrane region" description="Helical" evidence="7">
    <location>
        <begin position="463"/>
        <end position="481"/>
    </location>
</feature>
<feature type="transmembrane region" description="Helical" evidence="7">
    <location>
        <begin position="38"/>
        <end position="56"/>
    </location>
</feature>
<comment type="caution">
    <text evidence="9">The sequence shown here is derived from an EMBL/GenBank/DDBJ whole genome shotgun (WGS) entry which is preliminary data.</text>
</comment>
<evidence type="ECO:0000313" key="10">
    <source>
        <dbReference type="Proteomes" id="UP001497623"/>
    </source>
</evidence>
<dbReference type="CDD" id="cd17318">
    <property type="entry name" value="MFS_SLC17"/>
    <property type="match status" value="1"/>
</dbReference>
<gene>
    <name evidence="9" type="ORF">MNOR_LOCUS4496</name>
</gene>
<organism evidence="9 10">
    <name type="scientific">Meganyctiphanes norvegica</name>
    <name type="common">Northern krill</name>
    <name type="synonym">Thysanopoda norvegica</name>
    <dbReference type="NCBI Taxonomy" id="48144"/>
    <lineage>
        <taxon>Eukaryota</taxon>
        <taxon>Metazoa</taxon>
        <taxon>Ecdysozoa</taxon>
        <taxon>Arthropoda</taxon>
        <taxon>Crustacea</taxon>
        <taxon>Multicrustacea</taxon>
        <taxon>Malacostraca</taxon>
        <taxon>Eumalacostraca</taxon>
        <taxon>Eucarida</taxon>
        <taxon>Euphausiacea</taxon>
        <taxon>Euphausiidae</taxon>
        <taxon>Meganyctiphanes</taxon>
    </lineage>
</organism>
<dbReference type="InterPro" id="IPR020846">
    <property type="entry name" value="MFS_dom"/>
</dbReference>
<dbReference type="Proteomes" id="UP001497623">
    <property type="component" value="Unassembled WGS sequence"/>
</dbReference>
<feature type="transmembrane region" description="Helical" evidence="7">
    <location>
        <begin position="228"/>
        <end position="248"/>
    </location>
</feature>
<evidence type="ECO:0000256" key="7">
    <source>
        <dbReference type="SAM" id="Phobius"/>
    </source>
</evidence>
<keyword evidence="10" id="KW-1185">Reference proteome</keyword>
<feature type="transmembrane region" description="Helical" evidence="7">
    <location>
        <begin position="138"/>
        <end position="159"/>
    </location>
</feature>
<protein>
    <recommendedName>
        <fullName evidence="8">Major facilitator superfamily (MFS) profile domain-containing protein</fullName>
    </recommendedName>
</protein>
<accession>A0AAV2PWH4</accession>
<feature type="transmembrane region" description="Helical" evidence="7">
    <location>
        <begin position="165"/>
        <end position="186"/>
    </location>
</feature>
<evidence type="ECO:0000313" key="9">
    <source>
        <dbReference type="EMBL" id="CAL4065038.1"/>
    </source>
</evidence>
<dbReference type="FunFam" id="1.20.1250.20:FF:000157">
    <property type="entry name" value="Inorganic phosphate cotransporter"/>
    <property type="match status" value="1"/>
</dbReference>
<dbReference type="GO" id="GO:0016020">
    <property type="term" value="C:membrane"/>
    <property type="evidence" value="ECO:0007669"/>
    <property type="project" value="UniProtKB-SubCell"/>
</dbReference>
<evidence type="ECO:0000256" key="2">
    <source>
        <dbReference type="ARBA" id="ARBA00022448"/>
    </source>
</evidence>
<dbReference type="InterPro" id="IPR050382">
    <property type="entry name" value="MFS_Na/Anion_cotransporter"/>
</dbReference>
<evidence type="ECO:0000256" key="4">
    <source>
        <dbReference type="ARBA" id="ARBA00022847"/>
    </source>
</evidence>
<dbReference type="PROSITE" id="PS50850">
    <property type="entry name" value="MFS"/>
    <property type="match status" value="1"/>
</dbReference>
<evidence type="ECO:0000256" key="5">
    <source>
        <dbReference type="ARBA" id="ARBA00022989"/>
    </source>
</evidence>
<dbReference type="GO" id="GO:0015293">
    <property type="term" value="F:symporter activity"/>
    <property type="evidence" value="ECO:0007669"/>
    <property type="project" value="UniProtKB-KW"/>
</dbReference>
<feature type="transmembrane region" description="Helical" evidence="7">
    <location>
        <begin position="370"/>
        <end position="388"/>
    </location>
</feature>
<keyword evidence="2" id="KW-0813">Transport</keyword>
<dbReference type="Gene3D" id="1.20.1250.20">
    <property type="entry name" value="MFS general substrate transporter like domains"/>
    <property type="match status" value="2"/>
</dbReference>
<dbReference type="PANTHER" id="PTHR11662">
    <property type="entry name" value="SOLUTE CARRIER FAMILY 17"/>
    <property type="match status" value="1"/>
</dbReference>
<keyword evidence="4" id="KW-0769">Symport</keyword>
<reference evidence="9 10" key="1">
    <citation type="submission" date="2024-05" db="EMBL/GenBank/DDBJ databases">
        <authorList>
            <person name="Wallberg A."/>
        </authorList>
    </citation>
    <scope>NUCLEOTIDE SEQUENCE [LARGE SCALE GENOMIC DNA]</scope>
</reference>
<feature type="transmembrane region" description="Helical" evidence="7">
    <location>
        <begin position="394"/>
        <end position="413"/>
    </location>
</feature>
<keyword evidence="5 7" id="KW-1133">Transmembrane helix</keyword>
<dbReference type="PANTHER" id="PTHR11662:SF399">
    <property type="entry name" value="FI19708P1-RELATED"/>
    <property type="match status" value="1"/>
</dbReference>
<dbReference type="FunFam" id="1.20.1250.20:FF:000003">
    <property type="entry name" value="Solute carrier family 17 member 3"/>
    <property type="match status" value="1"/>
</dbReference>
<feature type="domain" description="Major facilitator superfamily (MFS) profile" evidence="8">
    <location>
        <begin position="42"/>
        <end position="486"/>
    </location>
</feature>
<comment type="subcellular location">
    <subcellularLocation>
        <location evidence="1">Membrane</location>
        <topology evidence="1">Multi-pass membrane protein</topology>
    </subcellularLocation>
</comment>
<dbReference type="Pfam" id="PF07690">
    <property type="entry name" value="MFS_1"/>
    <property type="match status" value="1"/>
</dbReference>
<keyword evidence="6 7" id="KW-0472">Membrane</keyword>
<dbReference type="GO" id="GO:0006820">
    <property type="term" value="P:monoatomic anion transport"/>
    <property type="evidence" value="ECO:0007669"/>
    <property type="project" value="TreeGrafter"/>
</dbReference>
<name>A0AAV2PWH4_MEGNR</name>
<dbReference type="SUPFAM" id="SSF103473">
    <property type="entry name" value="MFS general substrate transporter"/>
    <property type="match status" value="1"/>
</dbReference>
<dbReference type="InterPro" id="IPR036259">
    <property type="entry name" value="MFS_trans_sf"/>
</dbReference>
<proteinExistence type="predicted"/>
<dbReference type="AlphaFoldDB" id="A0AAV2PWH4"/>
<feature type="transmembrane region" description="Helical" evidence="7">
    <location>
        <begin position="425"/>
        <end position="443"/>
    </location>
</feature>
<keyword evidence="3 7" id="KW-0812">Transmembrane</keyword>
<evidence type="ECO:0000256" key="6">
    <source>
        <dbReference type="ARBA" id="ARBA00023136"/>
    </source>
</evidence>
<feature type="transmembrane region" description="Helical" evidence="7">
    <location>
        <begin position="198"/>
        <end position="222"/>
    </location>
</feature>
<feature type="transmembrane region" description="Helical" evidence="7">
    <location>
        <begin position="328"/>
        <end position="349"/>
    </location>
</feature>
<evidence type="ECO:0000256" key="3">
    <source>
        <dbReference type="ARBA" id="ARBA00022692"/>
    </source>
</evidence>
<dbReference type="InterPro" id="IPR011701">
    <property type="entry name" value="MFS"/>
</dbReference>